<dbReference type="PANTHER" id="PTHR12639:SF6">
    <property type="entry name" value="VITAMIN K-DEPENDENT GAMMA-CARBOXYLASE"/>
    <property type="match status" value="1"/>
</dbReference>
<feature type="transmembrane region" description="Helical" evidence="8">
    <location>
        <begin position="270"/>
        <end position="291"/>
    </location>
</feature>
<feature type="transmembrane region" description="Helical" evidence="8">
    <location>
        <begin position="217"/>
        <end position="234"/>
    </location>
</feature>
<dbReference type="InterPro" id="IPR053934">
    <property type="entry name" value="HTTM_dom"/>
</dbReference>
<dbReference type="GO" id="GO:0019842">
    <property type="term" value="F:vitamin binding"/>
    <property type="evidence" value="ECO:0007669"/>
    <property type="project" value="TreeGrafter"/>
</dbReference>
<feature type="transmembrane region" description="Helical" evidence="8">
    <location>
        <begin position="133"/>
        <end position="154"/>
    </location>
</feature>
<evidence type="ECO:0000259" key="9">
    <source>
        <dbReference type="SMART" id="SM00752"/>
    </source>
</evidence>
<comment type="caution">
    <text evidence="10">The sequence shown here is derived from an EMBL/GenBank/DDBJ whole genome shotgun (WGS) entry which is preliminary data.</text>
</comment>
<accession>A0AAE1GG54</accession>
<gene>
    <name evidence="10" type="ORF">Pcinc_004911</name>
</gene>
<feature type="region of interest" description="Disordered" evidence="7">
    <location>
        <begin position="1"/>
        <end position="62"/>
    </location>
</feature>
<dbReference type="GO" id="GO:0012505">
    <property type="term" value="C:endomembrane system"/>
    <property type="evidence" value="ECO:0007669"/>
    <property type="project" value="UniProtKB-SubCell"/>
</dbReference>
<comment type="subcellular location">
    <subcellularLocation>
        <location evidence="1">Endomembrane system</location>
        <topology evidence="1">Multi-pass membrane protein</topology>
    </subcellularLocation>
</comment>
<proteinExistence type="predicted"/>
<evidence type="ECO:0000256" key="5">
    <source>
        <dbReference type="ARBA" id="ARBA00023157"/>
    </source>
</evidence>
<protein>
    <recommendedName>
        <fullName evidence="9">HTTM-like domain-containing protein</fullName>
    </recommendedName>
</protein>
<name>A0AAE1GG54_PETCI</name>
<dbReference type="InterPro" id="IPR011020">
    <property type="entry name" value="HTTM-like"/>
</dbReference>
<dbReference type="InterPro" id="IPR053935">
    <property type="entry name" value="VKGC_lumenal_dom"/>
</dbReference>
<evidence type="ECO:0000313" key="11">
    <source>
        <dbReference type="Proteomes" id="UP001286313"/>
    </source>
</evidence>
<keyword evidence="2 8" id="KW-0812">Transmembrane</keyword>
<keyword evidence="4 8" id="KW-0472">Membrane</keyword>
<keyword evidence="11" id="KW-1185">Reference proteome</keyword>
<dbReference type="EMBL" id="JAWQEG010000364">
    <property type="protein sequence ID" value="KAK3891196.1"/>
    <property type="molecule type" value="Genomic_DNA"/>
</dbReference>
<feature type="transmembrane region" description="Helical" evidence="8">
    <location>
        <begin position="375"/>
        <end position="394"/>
    </location>
</feature>
<feature type="compositionally biased region" description="Polar residues" evidence="7">
    <location>
        <begin position="17"/>
        <end position="27"/>
    </location>
</feature>
<feature type="transmembrane region" description="Helical" evidence="8">
    <location>
        <begin position="161"/>
        <end position="178"/>
    </location>
</feature>
<evidence type="ECO:0000256" key="7">
    <source>
        <dbReference type="SAM" id="MobiDB-lite"/>
    </source>
</evidence>
<dbReference type="GO" id="GO:0008488">
    <property type="term" value="F:gamma-glutamyl carboxylase activity"/>
    <property type="evidence" value="ECO:0007669"/>
    <property type="project" value="InterPro"/>
</dbReference>
<dbReference type="Proteomes" id="UP001286313">
    <property type="component" value="Unassembled WGS sequence"/>
</dbReference>
<keyword evidence="6" id="KW-0456">Lyase</keyword>
<evidence type="ECO:0000256" key="6">
    <source>
        <dbReference type="ARBA" id="ARBA00023239"/>
    </source>
</evidence>
<keyword evidence="3 8" id="KW-1133">Transmembrane helix</keyword>
<evidence type="ECO:0000256" key="2">
    <source>
        <dbReference type="ARBA" id="ARBA00022692"/>
    </source>
</evidence>
<evidence type="ECO:0000256" key="8">
    <source>
        <dbReference type="SAM" id="Phobius"/>
    </source>
</evidence>
<evidence type="ECO:0000256" key="3">
    <source>
        <dbReference type="ARBA" id="ARBA00022989"/>
    </source>
</evidence>
<evidence type="ECO:0000256" key="1">
    <source>
        <dbReference type="ARBA" id="ARBA00004127"/>
    </source>
</evidence>
<dbReference type="AlphaFoldDB" id="A0AAE1GG54"/>
<dbReference type="Pfam" id="PF05090">
    <property type="entry name" value="HTTM"/>
    <property type="match status" value="1"/>
</dbReference>
<reference evidence="10" key="1">
    <citation type="submission" date="2023-10" db="EMBL/GenBank/DDBJ databases">
        <title>Genome assemblies of two species of porcelain crab, Petrolisthes cinctipes and Petrolisthes manimaculis (Anomura: Porcellanidae).</title>
        <authorList>
            <person name="Angst P."/>
        </authorList>
    </citation>
    <scope>NUCLEOTIDE SEQUENCE</scope>
    <source>
        <strain evidence="10">PB745_01</strain>
        <tissue evidence="10">Gill</tissue>
    </source>
</reference>
<feature type="compositionally biased region" description="Basic and acidic residues" evidence="7">
    <location>
        <begin position="44"/>
        <end position="60"/>
    </location>
</feature>
<feature type="transmembrane region" description="Helical" evidence="8">
    <location>
        <begin position="311"/>
        <end position="331"/>
    </location>
</feature>
<dbReference type="PANTHER" id="PTHR12639">
    <property type="entry name" value="VITAMIN K-DEPENDENT GAMMA-CARBOXYLASE"/>
    <property type="match status" value="1"/>
</dbReference>
<dbReference type="InterPro" id="IPR007782">
    <property type="entry name" value="VKG_COase"/>
</dbReference>
<evidence type="ECO:0000256" key="4">
    <source>
        <dbReference type="ARBA" id="ARBA00023136"/>
    </source>
</evidence>
<keyword evidence="5" id="KW-1015">Disulfide bond</keyword>
<dbReference type="SMART" id="SM00752">
    <property type="entry name" value="HTTM"/>
    <property type="match status" value="1"/>
</dbReference>
<organism evidence="10 11">
    <name type="scientific">Petrolisthes cinctipes</name>
    <name type="common">Flat porcelain crab</name>
    <dbReference type="NCBI Taxonomy" id="88211"/>
    <lineage>
        <taxon>Eukaryota</taxon>
        <taxon>Metazoa</taxon>
        <taxon>Ecdysozoa</taxon>
        <taxon>Arthropoda</taxon>
        <taxon>Crustacea</taxon>
        <taxon>Multicrustacea</taxon>
        <taxon>Malacostraca</taxon>
        <taxon>Eumalacostraca</taxon>
        <taxon>Eucarida</taxon>
        <taxon>Decapoda</taxon>
        <taxon>Pleocyemata</taxon>
        <taxon>Anomura</taxon>
        <taxon>Galatheoidea</taxon>
        <taxon>Porcellanidae</taxon>
        <taxon>Petrolisthes</taxon>
    </lineage>
</organism>
<feature type="domain" description="HTTM-like" evidence="9">
    <location>
        <begin position="78"/>
        <end position="335"/>
    </location>
</feature>
<sequence length="736" mass="83611">MKSKGSTAESEHPTVDSPATSAMSQEPTIEDQDSSMELQKLKGKPQDIKHESSNPSEKRQASSMVITRGLDSLAVLLHQPCDPASLAVTRIVFGLLMMLDIPQERGMSKADIKWDTENTCQFPLFHGLTPLPINYMIMLYALMIFCAASIALGWKWRTSCGIFVICYWYNFLLDTSSWNNHSYLYGLLATILLFSDPHRCWSLDVGLSNKSASHVPLWTYILLRVQIFFLYFLAGIKKLNPDWVGGYSMRHISSHWLFAPFRLVVGREWVSNYLVHIGGLLLDLTIGPLLLHPTSRPYAFIPVTAFHLLNSQIFSIGMFPWVCLATLPVFCNFDWPRSLLNSVTSTNAPPLTLARNPGCIYSGEKKVTRRQRGRTMLVMGYILLQIVLPFSHSITKGYNTWTNGLYGYSWDMMVHSLNTLHIKVTVTESNGNKLYIDPNQRLAAQGTNISAVHFDVWKSLNGRFHQRVFDPTVNILTAPWSPWTKPAWVLPVVTERKWQQHISRLQHQAALISPSTTRIFIADFPGLTMETRLSNDLEGVVLEVLKGTILVSERRDTSTKVNPRDFVTTLHTWKKSCYGGDDEFTAQESLWQGRGSRDDSTGISQCASRKAWMKDAYHSLTLGPKDRVILPTGFFYDVTTISPDPAFYMITFTNSTQKQEEILERQDLKTHTETVEGVGSSLKNLMTDINNEWQHFPTSLDFCNFLQHKVMTFYRSAQLFYQALLCIFNNTCMSTL</sequence>
<dbReference type="Pfam" id="PF22777">
    <property type="entry name" value="VKGC_lumenal_dom"/>
    <property type="match status" value="1"/>
</dbReference>
<evidence type="ECO:0000313" key="10">
    <source>
        <dbReference type="EMBL" id="KAK3891196.1"/>
    </source>
</evidence>